<evidence type="ECO:0000313" key="9">
    <source>
        <dbReference type="EMBL" id="KAE8692911.1"/>
    </source>
</evidence>
<dbReference type="GO" id="GO:0045892">
    <property type="term" value="P:negative regulation of DNA-templated transcription"/>
    <property type="evidence" value="ECO:0007669"/>
    <property type="project" value="UniProtKB-UniRule"/>
</dbReference>
<reference evidence="9" key="1">
    <citation type="submission" date="2019-09" db="EMBL/GenBank/DDBJ databases">
        <title>Draft genome information of white flower Hibiscus syriacus.</title>
        <authorList>
            <person name="Kim Y.-M."/>
        </authorList>
    </citation>
    <scope>NUCLEOTIDE SEQUENCE [LARGE SCALE GENOMIC DNA]</scope>
    <source>
        <strain evidence="9">YM2019G1</strain>
    </source>
</reference>
<evidence type="ECO:0000256" key="3">
    <source>
        <dbReference type="ARBA" id="ARBA00023015"/>
    </source>
</evidence>
<evidence type="ECO:0000256" key="7">
    <source>
        <dbReference type="SAM" id="MobiDB-lite"/>
    </source>
</evidence>
<dbReference type="NCBIfam" id="TIGR01568">
    <property type="entry name" value="A_thal_3678"/>
    <property type="match status" value="1"/>
</dbReference>
<evidence type="ECO:0000256" key="1">
    <source>
        <dbReference type="ARBA" id="ARBA00004123"/>
    </source>
</evidence>
<dbReference type="GO" id="GO:0005634">
    <property type="term" value="C:nucleus"/>
    <property type="evidence" value="ECO:0007669"/>
    <property type="project" value="UniProtKB-SubCell"/>
</dbReference>
<evidence type="ECO:0000259" key="8">
    <source>
        <dbReference type="PROSITE" id="PS51754"/>
    </source>
</evidence>
<dbReference type="AlphaFoldDB" id="A0A6A2ZLN1"/>
<feature type="compositionally biased region" description="Basic and acidic residues" evidence="7">
    <location>
        <begin position="163"/>
        <end position="202"/>
    </location>
</feature>
<organism evidence="9 10">
    <name type="scientific">Hibiscus syriacus</name>
    <name type="common">Rose of Sharon</name>
    <dbReference type="NCBI Taxonomy" id="106335"/>
    <lineage>
        <taxon>Eukaryota</taxon>
        <taxon>Viridiplantae</taxon>
        <taxon>Streptophyta</taxon>
        <taxon>Embryophyta</taxon>
        <taxon>Tracheophyta</taxon>
        <taxon>Spermatophyta</taxon>
        <taxon>Magnoliopsida</taxon>
        <taxon>eudicotyledons</taxon>
        <taxon>Gunneridae</taxon>
        <taxon>Pentapetalae</taxon>
        <taxon>rosids</taxon>
        <taxon>malvids</taxon>
        <taxon>Malvales</taxon>
        <taxon>Malvaceae</taxon>
        <taxon>Malvoideae</taxon>
        <taxon>Hibiscus</taxon>
    </lineage>
</organism>
<evidence type="ECO:0000256" key="4">
    <source>
        <dbReference type="ARBA" id="ARBA00023163"/>
    </source>
</evidence>
<keyword evidence="10" id="KW-1185">Reference proteome</keyword>
<feature type="compositionally biased region" description="Polar residues" evidence="7">
    <location>
        <begin position="207"/>
        <end position="218"/>
    </location>
</feature>
<dbReference type="EMBL" id="VEPZ02001126">
    <property type="protein sequence ID" value="KAE8692911.1"/>
    <property type="molecule type" value="Genomic_DNA"/>
</dbReference>
<sequence>MDPPSFLYGSNRFFVSTGLSSSLVDDARSSGTNSTMSISENLGSTSTSSASINNTVVSNDSNSTGGDGVVVESLSNIRNECIAVVTYSHNPYDDFRRSLQEMVEARMNHHSEIDWDFMEELVFCYLNLNNKKSYKFILSAFVDLVVDLRQNHTKIPPKSRHFMVNDETNHKKSRSKQDRRESCSQSNKDRMEEPKKDSDKLVWDQIQMRSPSGNPLVH</sequence>
<keyword evidence="5 6" id="KW-0539">Nucleus</keyword>
<keyword evidence="4 6" id="KW-0804">Transcription</keyword>
<evidence type="ECO:0000256" key="2">
    <source>
        <dbReference type="ARBA" id="ARBA00022491"/>
    </source>
</evidence>
<dbReference type="PANTHER" id="PTHR33057">
    <property type="entry name" value="TRANSCRIPTION REPRESSOR OFP7-RELATED"/>
    <property type="match status" value="1"/>
</dbReference>
<comment type="caution">
    <text evidence="9">The sequence shown here is derived from an EMBL/GenBank/DDBJ whole genome shotgun (WGS) entry which is preliminary data.</text>
</comment>
<comment type="subcellular location">
    <subcellularLocation>
        <location evidence="1 6">Nucleus</location>
    </subcellularLocation>
</comment>
<feature type="domain" description="OVATE" evidence="8">
    <location>
        <begin position="84"/>
        <end position="147"/>
    </location>
</feature>
<feature type="compositionally biased region" description="Low complexity" evidence="7">
    <location>
        <begin position="37"/>
        <end position="63"/>
    </location>
</feature>
<keyword evidence="3 6" id="KW-0805">Transcription regulation</keyword>
<protein>
    <recommendedName>
        <fullName evidence="6">Transcription repressor</fullName>
    </recommendedName>
    <alternativeName>
        <fullName evidence="6">Ovate family protein</fullName>
    </alternativeName>
</protein>
<comment type="function">
    <text evidence="6">Transcriptional repressor that regulates multiple aspects of plant growth and development.</text>
</comment>
<dbReference type="Proteomes" id="UP000436088">
    <property type="component" value="Unassembled WGS sequence"/>
</dbReference>
<dbReference type="InterPro" id="IPR006458">
    <property type="entry name" value="Ovate_C"/>
</dbReference>
<proteinExistence type="predicted"/>
<feature type="region of interest" description="Disordered" evidence="7">
    <location>
        <begin position="34"/>
        <end position="63"/>
    </location>
</feature>
<evidence type="ECO:0000313" key="10">
    <source>
        <dbReference type="Proteomes" id="UP000436088"/>
    </source>
</evidence>
<keyword evidence="2 6" id="KW-0678">Repressor</keyword>
<accession>A0A6A2ZLN1</accession>
<evidence type="ECO:0000256" key="6">
    <source>
        <dbReference type="RuleBase" id="RU367028"/>
    </source>
</evidence>
<gene>
    <name evidence="9" type="ORF">F3Y22_tig00110821pilonHSYRG00008</name>
</gene>
<dbReference type="InterPro" id="IPR038933">
    <property type="entry name" value="Ovate"/>
</dbReference>
<evidence type="ECO:0000256" key="5">
    <source>
        <dbReference type="ARBA" id="ARBA00023242"/>
    </source>
</evidence>
<dbReference type="Pfam" id="PF04844">
    <property type="entry name" value="Ovate"/>
    <property type="match status" value="1"/>
</dbReference>
<dbReference type="PANTHER" id="PTHR33057:SF117">
    <property type="entry name" value="TRANSCRIPTION REPRESSOR OFP14"/>
    <property type="match status" value="1"/>
</dbReference>
<name>A0A6A2ZLN1_HIBSY</name>
<dbReference type="PROSITE" id="PS51754">
    <property type="entry name" value="OVATE"/>
    <property type="match status" value="1"/>
</dbReference>
<feature type="region of interest" description="Disordered" evidence="7">
    <location>
        <begin position="156"/>
        <end position="218"/>
    </location>
</feature>